<dbReference type="PANTHER" id="PTHR46513">
    <property type="entry name" value="VITELLOGENIN RECEPTOR-LIKE PROTEIN-RELATED-RELATED"/>
    <property type="match status" value="1"/>
</dbReference>
<feature type="region of interest" description="Disordered" evidence="4">
    <location>
        <begin position="1955"/>
        <end position="2003"/>
    </location>
</feature>
<dbReference type="InterPro" id="IPR032485">
    <property type="entry name" value="LRP1-like_beta_prop"/>
</dbReference>
<evidence type="ECO:0000256" key="2">
    <source>
        <dbReference type="ARBA" id="ARBA00023157"/>
    </source>
</evidence>
<dbReference type="InterPro" id="IPR000033">
    <property type="entry name" value="LDLR_classB_rpt"/>
</dbReference>
<feature type="repeat" description="LDL-receptor class B" evidence="3">
    <location>
        <begin position="857"/>
        <end position="900"/>
    </location>
</feature>
<evidence type="ECO:0000256" key="3">
    <source>
        <dbReference type="PROSITE-ProRule" id="PRU00461"/>
    </source>
</evidence>
<dbReference type="SMART" id="SM00135">
    <property type="entry name" value="LY"/>
    <property type="match status" value="12"/>
</dbReference>
<dbReference type="InterPro" id="IPR000436">
    <property type="entry name" value="Sushi_SCR_CCP_dom"/>
</dbReference>
<feature type="compositionally biased region" description="Low complexity" evidence="4">
    <location>
        <begin position="1104"/>
        <end position="1118"/>
    </location>
</feature>
<feature type="compositionally biased region" description="Polar residues" evidence="4">
    <location>
        <begin position="1958"/>
        <end position="1968"/>
    </location>
</feature>
<evidence type="ECO:0000259" key="7">
    <source>
        <dbReference type="PROSITE" id="PS50825"/>
    </source>
</evidence>
<feature type="repeat" description="LDL-receptor class B" evidence="3">
    <location>
        <begin position="161"/>
        <end position="202"/>
    </location>
</feature>
<protein>
    <recommendedName>
        <fullName evidence="7">HYR domain-containing protein</fullName>
    </recommendedName>
</protein>
<dbReference type="Gene3D" id="2.10.50.10">
    <property type="entry name" value="Tumor Necrosis Factor Receptor, subunit A, domain 2"/>
    <property type="match status" value="1"/>
</dbReference>
<feature type="region of interest" description="Disordered" evidence="4">
    <location>
        <begin position="1096"/>
        <end position="1118"/>
    </location>
</feature>
<dbReference type="Proteomes" id="UP001642483">
    <property type="component" value="Unassembled WGS sequence"/>
</dbReference>
<evidence type="ECO:0000256" key="4">
    <source>
        <dbReference type="SAM" id="MobiDB-lite"/>
    </source>
</evidence>
<feature type="region of interest" description="Disordered" evidence="4">
    <location>
        <begin position="1789"/>
        <end position="1861"/>
    </location>
</feature>
<dbReference type="SMART" id="SM00181">
    <property type="entry name" value="EGF"/>
    <property type="match status" value="3"/>
</dbReference>
<dbReference type="PROSITE" id="PS50825">
    <property type="entry name" value="HYR"/>
    <property type="match status" value="1"/>
</dbReference>
<keyword evidence="1" id="KW-0677">Repeat</keyword>
<evidence type="ECO:0000313" key="9">
    <source>
        <dbReference type="Proteomes" id="UP001642483"/>
    </source>
</evidence>
<feature type="compositionally biased region" description="Basic and acidic residues" evidence="4">
    <location>
        <begin position="1642"/>
        <end position="1660"/>
    </location>
</feature>
<dbReference type="Gene3D" id="2.120.10.30">
    <property type="entry name" value="TolB, C-terminal domain"/>
    <property type="match status" value="3"/>
</dbReference>
<keyword evidence="5" id="KW-0812">Transmembrane</keyword>
<reference evidence="8 9" key="1">
    <citation type="submission" date="2024-02" db="EMBL/GenBank/DDBJ databases">
        <authorList>
            <person name="Daric V."/>
            <person name="Darras S."/>
        </authorList>
    </citation>
    <scope>NUCLEOTIDE SEQUENCE [LARGE SCALE GENOMIC DNA]</scope>
</reference>
<feature type="repeat" description="LDL-receptor class B" evidence="3">
    <location>
        <begin position="203"/>
        <end position="244"/>
    </location>
</feature>
<feature type="compositionally biased region" description="Low complexity" evidence="4">
    <location>
        <begin position="1698"/>
        <end position="1707"/>
    </location>
</feature>
<evidence type="ECO:0000256" key="1">
    <source>
        <dbReference type="ARBA" id="ARBA00022737"/>
    </source>
</evidence>
<dbReference type="InterPro" id="IPR001881">
    <property type="entry name" value="EGF-like_Ca-bd_dom"/>
</dbReference>
<dbReference type="InterPro" id="IPR009030">
    <property type="entry name" value="Growth_fac_rcpt_cys_sf"/>
</dbReference>
<dbReference type="Pfam" id="PF16472">
    <property type="entry name" value="DUF5050"/>
    <property type="match status" value="1"/>
</dbReference>
<dbReference type="EMBL" id="CAWYQH010000090">
    <property type="protein sequence ID" value="CAK8682163.1"/>
    <property type="molecule type" value="Genomic_DNA"/>
</dbReference>
<dbReference type="SUPFAM" id="SSF57184">
    <property type="entry name" value="Growth factor receptor domain"/>
    <property type="match status" value="1"/>
</dbReference>
<feature type="signal peptide" evidence="6">
    <location>
        <begin position="1"/>
        <end position="21"/>
    </location>
</feature>
<dbReference type="InterPro" id="IPR003410">
    <property type="entry name" value="HYR_dom"/>
</dbReference>
<accession>A0ABP0FRB1</accession>
<feature type="compositionally biased region" description="Polar residues" evidence="4">
    <location>
        <begin position="1708"/>
        <end position="1722"/>
    </location>
</feature>
<feature type="domain" description="HYR" evidence="7">
    <location>
        <begin position="1214"/>
        <end position="1297"/>
    </location>
</feature>
<evidence type="ECO:0000313" key="8">
    <source>
        <dbReference type="EMBL" id="CAK8682163.1"/>
    </source>
</evidence>
<feature type="transmembrane region" description="Helical" evidence="5">
    <location>
        <begin position="1581"/>
        <end position="1605"/>
    </location>
</feature>
<dbReference type="InterPro" id="IPR011042">
    <property type="entry name" value="6-blade_b-propeller_TolB-like"/>
</dbReference>
<feature type="compositionally biased region" description="Basic residues" evidence="4">
    <location>
        <begin position="1628"/>
        <end position="1640"/>
    </location>
</feature>
<evidence type="ECO:0000256" key="6">
    <source>
        <dbReference type="SAM" id="SignalP"/>
    </source>
</evidence>
<keyword evidence="2" id="KW-1015">Disulfide bond</keyword>
<dbReference type="InterPro" id="IPR050778">
    <property type="entry name" value="Cueball_EGF_LRP_Nidogen"/>
</dbReference>
<keyword evidence="5" id="KW-0472">Membrane</keyword>
<evidence type="ECO:0000256" key="5">
    <source>
        <dbReference type="SAM" id="Phobius"/>
    </source>
</evidence>
<name>A0ABP0FRB1_CLALP</name>
<dbReference type="InterPro" id="IPR011641">
    <property type="entry name" value="Tyr-kin_ephrin_A/B_rcpt-like"/>
</dbReference>
<dbReference type="PANTHER" id="PTHR46513:SF13">
    <property type="entry name" value="EGF-LIKE DOMAIN-CONTAINING PROTEIN"/>
    <property type="match status" value="1"/>
</dbReference>
<comment type="caution">
    <text evidence="8">The sequence shown here is derived from an EMBL/GenBank/DDBJ whole genome shotgun (WGS) entry which is preliminary data.</text>
</comment>
<keyword evidence="6" id="KW-0732">Signal</keyword>
<dbReference type="Pfam" id="PF00058">
    <property type="entry name" value="Ldl_recept_b"/>
    <property type="match status" value="2"/>
</dbReference>
<feature type="compositionally biased region" description="Low complexity" evidence="4">
    <location>
        <begin position="1672"/>
        <end position="1688"/>
    </location>
</feature>
<dbReference type="PROSITE" id="PS51120">
    <property type="entry name" value="LDLRB"/>
    <property type="match status" value="4"/>
</dbReference>
<gene>
    <name evidence="8" type="ORF">CVLEPA_LOCUS12851</name>
</gene>
<feature type="chain" id="PRO_5047437019" description="HYR domain-containing protein" evidence="6">
    <location>
        <begin position="22"/>
        <end position="2003"/>
    </location>
</feature>
<organism evidence="8 9">
    <name type="scientific">Clavelina lepadiformis</name>
    <name type="common">Light-bulb sea squirt</name>
    <name type="synonym">Ascidia lepadiformis</name>
    <dbReference type="NCBI Taxonomy" id="159417"/>
    <lineage>
        <taxon>Eukaryota</taxon>
        <taxon>Metazoa</taxon>
        <taxon>Chordata</taxon>
        <taxon>Tunicata</taxon>
        <taxon>Ascidiacea</taxon>
        <taxon>Aplousobranchia</taxon>
        <taxon>Clavelinidae</taxon>
        <taxon>Clavelina</taxon>
    </lineage>
</organism>
<feature type="region of interest" description="Disordered" evidence="4">
    <location>
        <begin position="1612"/>
        <end position="1765"/>
    </location>
</feature>
<keyword evidence="5" id="KW-1133">Transmembrane helix</keyword>
<dbReference type="Pfam" id="PF02494">
    <property type="entry name" value="HYR"/>
    <property type="match status" value="1"/>
</dbReference>
<dbReference type="Gene3D" id="2.10.70.10">
    <property type="entry name" value="Complement Module, domain 1"/>
    <property type="match status" value="1"/>
</dbReference>
<dbReference type="CDD" id="cd00033">
    <property type="entry name" value="CCP"/>
    <property type="match status" value="1"/>
</dbReference>
<keyword evidence="9" id="KW-1185">Reference proteome</keyword>
<dbReference type="SUPFAM" id="SSF63825">
    <property type="entry name" value="YWTD domain"/>
    <property type="match status" value="3"/>
</dbReference>
<sequence>MKKSVLWILVISSLFIGEGHSFSRFCYVNQRSYRIGETTVELLDGNIFYRCTCRLSFEGRAQRNCSHSSEDGHVIIADVNRISKVLLGGGFGFKTDYIRELRGTPVAVDVDVANDYIYWSDVSRKQRGIYRARYSDGRVATRIVSEDVFEPNGLAVDWLSRNIYWTDAQLGAIFVARHDGSKRVRLIGGLSEPRSLALLPREGLMFWSDQSTGTIEMAKMDGSGRRVVITGLVWPNEIAINYLERTVFWVDGSTRRIESCDFDGQNYKLIYDFSYTFKNPAFGLSLFDNHLYFGVWNDSSLYSITKIGQHFKRVVGNLGSRPMGITTVNERQQQHQRKTNPCWYQEDPGSAPCSHICLPKSYNDHRCACPSNTGLVLSSDRRNCVVPENFLAYTSIDEGTVMILSTDLGASKSPSMLAQSHQPSAVAFDPAEKVAYWSDVAMNAIYRKPLNDSPTAIFLQDGIGTVDGLCVDYVNGYLYFTNMGDLGAPFHQIEMVNLKSGGNRKILTSDLLEKPRDLVIDFEERFLYVSDWGNHPKIVRYDLDGKHPQVLDIDVENPNGLALDGNILYVTDSHAKSAIIGENGTVIYGEPPKMIQYFTSRYKDFEMTGISMEVPFGLTFDLKKNRLYFTDWGFGGIYEVDPDGVGGTQNTRWVGREFLIGISKPTGIIHATTKPPMPKNICKNIRHCSDVCVPISDIAFSCVCPDSSTSVLSADKNCVEPDEFILVADVNRIVMKSFVPSDPQQYVVVNTYDTLSNIVALTFDPVTRYVYWADNGRQRISRQSLASGNSRARNIEIIYSNIGTVDGMTLDSDHRLLYWTDREKGTIELLDLNRMEHATVLKQLTNPRAIVLYPQLGLMYWTEWGDYPMLNLAKMNGQDPRMVGNSDFKWPNGLFFDENSKKLFISDGGQLNIRSVTLSSGIVLDSFDRNGTAGHMYGVWKYQSSLIYSDWVNRDVVKTGYSRSDVIMSDLIRPSQIYVQEEYQARDFKDQCYQEIHRCSHICLPGTGTYVCLCPDDLTLAPDKRSCVTEEQAKLLTSTIATPITSTPPYSTTSTAKWADLIVTTQATNTTTIDTTTMTVTTDSLLVLDFNVTEPGEEPQTIASEPPSTTISTQPTTTSMPKAPYFVGCNEKSQYEVKIPDDSAYLTMNVSFVESFPSLTVFDGRKEKIEMKMMNSHNLTVSELELDPDLHIVTFYADDDYGRRVTCSIIFDVIDATPPFLVSPCPSDMKVETYSDNEEAYVIWESPNFADNSGVSPVVVNNYDPGSFSVGFYNVSYQARDRSGNVGTCIFQLGVITYDSPCLAPASPTNGHVTCTTDPIDKLQKCRISCDPEHHLSLADPYIKCVDDGEDGKKWIPLLNRGICKKPSVSHVKQDIVLQYICPCRPSPAFYEARLIDLESSLKTQADCPTRPHQLGLCRDKGKVIADCIDEKILKFTVTVDLYSLRGLTSTKDVRQIVTRSATKLLDSANFGDIVTYGLDNRKVKSNYTTNSVSEAQVVCSERSDGKRGFIATKEGCVPCPKGTYLVGEKCDFCPMDTYQNTTGQQFCQRCPGSLGTHIPGASDKSYCKVTKDMSSGSSGVILIAVGVVGGVLVLVAVVIVVVFIRKRKRNNRYKKEQERKRREQEARRRRHNQRKRARQGGRSEREKNKGRTTSRDSAESKSQQGNRSKDTPSSIPSTRSVTPVVTVTPPPEDDARSGSSVAPSSSQGTRSVKSLGESTGPESAIFTDGASDTVSVVSSEPPLKSALKKRRNPPPPESVFDDDTSTVISASTITSAQLKRVDIKKRSTSLDDDVRRGRSTTRSSSMRAPSVSPTKLRNSFASCKAQPNGMQRSMSFDRGNSRPNPQRMFPPRFNRPLGPSPPQMVRMPPPGVHMPHNYVTATPRPGVPIYGAYPFRMRPPMGPRGPMGPRMYQPAPMRLPYMGPRTRGSLPFQPNQPHRGGNWNGGYDNIPDWESMNRGNDTPNRSMTLPRPGMMPRYQFQERGIPGASPYQSRRPPPPYYA</sequence>
<dbReference type="Pfam" id="PF07699">
    <property type="entry name" value="Ephrin_rec_like"/>
    <property type="match status" value="1"/>
</dbReference>
<dbReference type="SMART" id="SM01411">
    <property type="entry name" value="Ephrin_rec_like"/>
    <property type="match status" value="1"/>
</dbReference>
<proteinExistence type="predicted"/>
<feature type="compositionally biased region" description="Basic and acidic residues" evidence="4">
    <location>
        <begin position="1614"/>
        <end position="1627"/>
    </location>
</feature>
<feature type="compositionally biased region" description="Polar residues" evidence="4">
    <location>
        <begin position="1812"/>
        <end position="1822"/>
    </location>
</feature>
<dbReference type="InterPro" id="IPR000742">
    <property type="entry name" value="EGF"/>
</dbReference>
<dbReference type="SMART" id="SM00179">
    <property type="entry name" value="EGF_CA"/>
    <property type="match status" value="2"/>
</dbReference>
<feature type="repeat" description="LDL-receptor class B" evidence="3">
    <location>
        <begin position="115"/>
        <end position="160"/>
    </location>
</feature>
<feature type="compositionally biased region" description="Low complexity" evidence="4">
    <location>
        <begin position="1801"/>
        <end position="1811"/>
    </location>
</feature>